<dbReference type="InterPro" id="IPR014032">
    <property type="entry name" value="Peptidase_A24A_bac"/>
</dbReference>
<keyword evidence="3" id="KW-1133">Transmembrane helix</keyword>
<feature type="transmembrane region" description="Helical" evidence="3">
    <location>
        <begin position="36"/>
        <end position="55"/>
    </location>
</feature>
<evidence type="ECO:0000256" key="1">
    <source>
        <dbReference type="ARBA" id="ARBA00005801"/>
    </source>
</evidence>
<evidence type="ECO:0000256" key="2">
    <source>
        <dbReference type="RuleBase" id="RU003793"/>
    </source>
</evidence>
<dbReference type="PANTHER" id="PTHR30487">
    <property type="entry name" value="TYPE 4 PREPILIN-LIKE PROTEINS LEADER PEPTIDE-PROCESSING ENZYME"/>
    <property type="match status" value="1"/>
</dbReference>
<dbReference type="Proteomes" id="UP001627408">
    <property type="component" value="Unassembled WGS sequence"/>
</dbReference>
<dbReference type="GO" id="GO:0004190">
    <property type="term" value="F:aspartic-type endopeptidase activity"/>
    <property type="evidence" value="ECO:0007669"/>
    <property type="project" value="UniProtKB-EC"/>
</dbReference>
<name>A0ABW8UTS0_9RHOB</name>
<dbReference type="RefSeq" id="WP_407592029.1">
    <property type="nucleotide sequence ID" value="NZ_JBHDIY010000002.1"/>
</dbReference>
<keyword evidence="6" id="KW-1185">Reference proteome</keyword>
<keyword evidence="5" id="KW-0378">Hydrolase</keyword>
<proteinExistence type="inferred from homology"/>
<dbReference type="InterPro" id="IPR000045">
    <property type="entry name" value="Prepilin_IV_endopep_pep"/>
</dbReference>
<dbReference type="InterPro" id="IPR050882">
    <property type="entry name" value="Prepilin_peptidase/N-MTase"/>
</dbReference>
<dbReference type="Gene3D" id="1.20.120.1220">
    <property type="match status" value="1"/>
</dbReference>
<reference evidence="5 6" key="1">
    <citation type="submission" date="2024-08" db="EMBL/GenBank/DDBJ databases">
        <title>Tateyamaria sp. nov., isolated from marine algae.</title>
        <authorList>
            <person name="Choi B.J."/>
            <person name="Kim J.M."/>
            <person name="Lee J.K."/>
            <person name="Choi D.G."/>
            <person name="Bayburt H."/>
            <person name="Baek J.H."/>
            <person name="Han D.M."/>
            <person name="Jeon C.O."/>
        </authorList>
    </citation>
    <scope>NUCLEOTIDE SEQUENCE [LARGE SCALE GENOMIC DNA]</scope>
    <source>
        <strain evidence="5 6">KMU-156</strain>
    </source>
</reference>
<feature type="transmembrane region" description="Helical" evidence="3">
    <location>
        <begin position="133"/>
        <end position="151"/>
    </location>
</feature>
<feature type="transmembrane region" description="Helical" evidence="3">
    <location>
        <begin position="12"/>
        <end position="29"/>
    </location>
</feature>
<dbReference type="PRINTS" id="PR00864">
    <property type="entry name" value="PREPILNPTASE"/>
</dbReference>
<dbReference type="EMBL" id="JBHDIY010000002">
    <property type="protein sequence ID" value="MFL4470159.1"/>
    <property type="molecule type" value="Genomic_DNA"/>
</dbReference>
<keyword evidence="3" id="KW-0472">Membrane</keyword>
<comment type="caution">
    <text evidence="5">The sequence shown here is derived from an EMBL/GenBank/DDBJ whole genome shotgun (WGS) entry which is preliminary data.</text>
</comment>
<dbReference type="Pfam" id="PF01478">
    <property type="entry name" value="Peptidase_A24"/>
    <property type="match status" value="1"/>
</dbReference>
<evidence type="ECO:0000256" key="3">
    <source>
        <dbReference type="SAM" id="Phobius"/>
    </source>
</evidence>
<feature type="domain" description="Prepilin type IV endopeptidase peptidase" evidence="4">
    <location>
        <begin position="18"/>
        <end position="125"/>
    </location>
</feature>
<evidence type="ECO:0000259" key="4">
    <source>
        <dbReference type="Pfam" id="PF01478"/>
    </source>
</evidence>
<evidence type="ECO:0000313" key="6">
    <source>
        <dbReference type="Proteomes" id="UP001627408"/>
    </source>
</evidence>
<dbReference type="PANTHER" id="PTHR30487:SF0">
    <property type="entry name" value="PREPILIN LEADER PEPTIDASE_N-METHYLTRANSFERASE-RELATED"/>
    <property type="match status" value="1"/>
</dbReference>
<sequence>MAGALKSVGIIIWPASAVLGLMLAWICVVDFQRFEIPDAASLGLLIVGLVFSLTSPLVTPWLALVGAAVAYLAFAALGAVFFQITGQDGLGLGDAKLLGAAGAWLGPWDLPLLVAVASFGALAFAALTRQRRIAFGPWLAGAFWVVWMVRISA</sequence>
<feature type="transmembrane region" description="Helical" evidence="3">
    <location>
        <begin position="61"/>
        <end position="82"/>
    </location>
</feature>
<accession>A0ABW8UTS0</accession>
<evidence type="ECO:0000313" key="5">
    <source>
        <dbReference type="EMBL" id="MFL4470159.1"/>
    </source>
</evidence>
<comment type="similarity">
    <text evidence="1 2">Belongs to the peptidase A24 family.</text>
</comment>
<dbReference type="EC" id="3.4.23.43" evidence="5"/>
<feature type="transmembrane region" description="Helical" evidence="3">
    <location>
        <begin position="103"/>
        <end position="127"/>
    </location>
</feature>
<protein>
    <submittedName>
        <fullName evidence="5">Prepilin peptidase</fullName>
        <ecNumber evidence="5">3.4.23.43</ecNumber>
    </submittedName>
</protein>
<keyword evidence="3" id="KW-0812">Transmembrane</keyword>
<organism evidence="5 6">
    <name type="scientific">Tateyamaria armeniaca</name>
    <dbReference type="NCBI Taxonomy" id="2518930"/>
    <lineage>
        <taxon>Bacteria</taxon>
        <taxon>Pseudomonadati</taxon>
        <taxon>Pseudomonadota</taxon>
        <taxon>Alphaproteobacteria</taxon>
        <taxon>Rhodobacterales</taxon>
        <taxon>Roseobacteraceae</taxon>
        <taxon>Tateyamaria</taxon>
    </lineage>
</organism>
<gene>
    <name evidence="5" type="ORF">ACERZ8_09850</name>
</gene>